<evidence type="ECO:0000256" key="1">
    <source>
        <dbReference type="ARBA" id="ARBA00000382"/>
    </source>
</evidence>
<gene>
    <name evidence="9" type="ORF">G4B88_002084</name>
</gene>
<evidence type="ECO:0000256" key="7">
    <source>
        <dbReference type="ARBA" id="ARBA00033417"/>
    </source>
</evidence>
<dbReference type="GO" id="GO:0042973">
    <property type="term" value="F:glucan endo-1,3-beta-D-glucosidase activity"/>
    <property type="evidence" value="ECO:0007669"/>
    <property type="project" value="UniProtKB-EC"/>
</dbReference>
<dbReference type="EC" id="3.2.1.39" evidence="3"/>
<comment type="similarity">
    <text evidence="2 8">Belongs to the glycosyl hydrolase 17 family.</text>
</comment>
<evidence type="ECO:0000313" key="10">
    <source>
        <dbReference type="Proteomes" id="UP000583929"/>
    </source>
</evidence>
<accession>A0A7J6EY25</accession>
<keyword evidence="4" id="KW-0378">Hydrolase</keyword>
<dbReference type="InterPro" id="IPR000490">
    <property type="entry name" value="Glyco_hydro_17"/>
</dbReference>
<dbReference type="GO" id="GO:0005975">
    <property type="term" value="P:carbohydrate metabolic process"/>
    <property type="evidence" value="ECO:0007669"/>
    <property type="project" value="InterPro"/>
</dbReference>
<evidence type="ECO:0000256" key="4">
    <source>
        <dbReference type="ARBA" id="ARBA00022801"/>
    </source>
</evidence>
<name>A0A7J6EY25_CANSA</name>
<keyword evidence="10" id="KW-1185">Reference proteome</keyword>
<evidence type="ECO:0000256" key="6">
    <source>
        <dbReference type="ARBA" id="ARBA00033335"/>
    </source>
</evidence>
<reference evidence="9 10" key="1">
    <citation type="journal article" date="2020" name="bioRxiv">
        <title>Sequence and annotation of 42 cannabis genomes reveals extensive copy number variation in cannabinoid synthesis and pathogen resistance genes.</title>
        <authorList>
            <person name="Mckernan K.J."/>
            <person name="Helbert Y."/>
            <person name="Kane L.T."/>
            <person name="Ebling H."/>
            <person name="Zhang L."/>
            <person name="Liu B."/>
            <person name="Eaton Z."/>
            <person name="Mclaughlin S."/>
            <person name="Kingan S."/>
            <person name="Baybayan P."/>
            <person name="Concepcion G."/>
            <person name="Jordan M."/>
            <person name="Riva A."/>
            <person name="Barbazuk W."/>
            <person name="Harkins T."/>
        </authorList>
    </citation>
    <scope>NUCLEOTIDE SEQUENCE [LARGE SCALE GENOMIC DNA]</scope>
    <source>
        <strain evidence="10">cv. Jamaican Lion 4</strain>
        <tissue evidence="9">Leaf</tissue>
    </source>
</reference>
<dbReference type="AlphaFoldDB" id="A0A7J6EY25"/>
<comment type="catalytic activity">
    <reaction evidence="1">
        <text>Hydrolysis of (1-&gt;3)-beta-D-glucosidic linkages in (1-&gt;3)-beta-D-glucans.</text>
        <dbReference type="EC" id="3.2.1.39"/>
    </reaction>
</comment>
<evidence type="ECO:0000256" key="8">
    <source>
        <dbReference type="RuleBase" id="RU004335"/>
    </source>
</evidence>
<comment type="caution">
    <text evidence="9">The sequence shown here is derived from an EMBL/GenBank/DDBJ whole genome shotgun (WGS) entry which is preliminary data.</text>
</comment>
<evidence type="ECO:0000256" key="5">
    <source>
        <dbReference type="ARBA" id="ARBA00023295"/>
    </source>
</evidence>
<dbReference type="EMBL" id="JAATIQ010000297">
    <property type="protein sequence ID" value="KAF4363337.1"/>
    <property type="molecule type" value="Genomic_DNA"/>
</dbReference>
<dbReference type="SUPFAM" id="SSF51445">
    <property type="entry name" value="(Trans)glycosidases"/>
    <property type="match status" value="1"/>
</dbReference>
<dbReference type="InterPro" id="IPR017853">
    <property type="entry name" value="GH"/>
</dbReference>
<keyword evidence="5" id="KW-0326">Glycosidase</keyword>
<dbReference type="PANTHER" id="PTHR32227">
    <property type="entry name" value="GLUCAN ENDO-1,3-BETA-GLUCOSIDASE BG1-RELATED-RELATED"/>
    <property type="match status" value="1"/>
</dbReference>
<proteinExistence type="inferred from homology"/>
<evidence type="ECO:0000256" key="3">
    <source>
        <dbReference type="ARBA" id="ARBA00012780"/>
    </source>
</evidence>
<dbReference type="InterPro" id="IPR044965">
    <property type="entry name" value="Glyco_hydro_17_plant"/>
</dbReference>
<evidence type="ECO:0000313" key="9">
    <source>
        <dbReference type="EMBL" id="KAF4363337.1"/>
    </source>
</evidence>
<sequence length="215" mass="23379">MWGGRGSMRFDSVVVIYSTFSQVRGHWYHFYSAQLTVVDWIEIDHLFSRLGAFVGVNIGTDVSNLPSDTDIVAILKAHQFTHVRLYNADAQLLKALSGSGIEVMVGVTNEEVLGIGESAATAAAWVNKNVAAYMPSTNITAIGVGSEVLTVVPNAASVLVSAMNYLHKALVAANLNFQVKVSTPHSMDIIPKAFLHRLRPLTLRGILLFTKSFSF</sequence>
<dbReference type="Proteomes" id="UP000583929">
    <property type="component" value="Unassembled WGS sequence"/>
</dbReference>
<dbReference type="Gene3D" id="3.20.20.80">
    <property type="entry name" value="Glycosidases"/>
    <property type="match status" value="1"/>
</dbReference>
<protein>
    <recommendedName>
        <fullName evidence="3">glucan endo-1,3-beta-D-glucosidase</fullName>
        <ecNumber evidence="3">3.2.1.39</ecNumber>
    </recommendedName>
    <alternativeName>
        <fullName evidence="6">(1-&gt;3)-beta-glucan endohydrolase</fullName>
    </alternativeName>
    <alternativeName>
        <fullName evidence="7">Beta-1,3-endoglucanase</fullName>
    </alternativeName>
</protein>
<evidence type="ECO:0000256" key="2">
    <source>
        <dbReference type="ARBA" id="ARBA00008773"/>
    </source>
</evidence>
<dbReference type="Pfam" id="PF00332">
    <property type="entry name" value="Glyco_hydro_17"/>
    <property type="match status" value="1"/>
</dbReference>
<organism evidence="9 10">
    <name type="scientific">Cannabis sativa</name>
    <name type="common">Hemp</name>
    <name type="synonym">Marijuana</name>
    <dbReference type="NCBI Taxonomy" id="3483"/>
    <lineage>
        <taxon>Eukaryota</taxon>
        <taxon>Viridiplantae</taxon>
        <taxon>Streptophyta</taxon>
        <taxon>Embryophyta</taxon>
        <taxon>Tracheophyta</taxon>
        <taxon>Spermatophyta</taxon>
        <taxon>Magnoliopsida</taxon>
        <taxon>eudicotyledons</taxon>
        <taxon>Gunneridae</taxon>
        <taxon>Pentapetalae</taxon>
        <taxon>rosids</taxon>
        <taxon>fabids</taxon>
        <taxon>Rosales</taxon>
        <taxon>Cannabaceae</taxon>
        <taxon>Cannabis</taxon>
    </lineage>
</organism>